<dbReference type="InterPro" id="IPR037126">
    <property type="entry name" value="PdaC/RsiV-like_sf"/>
</dbReference>
<dbReference type="AlphaFoldDB" id="A0AAU0USD5"/>
<dbReference type="Gene3D" id="3.30.565.40">
    <property type="entry name" value="Fervidobacterium nodosum Rt17-B1 like"/>
    <property type="match status" value="1"/>
</dbReference>
<evidence type="ECO:0000313" key="2">
    <source>
        <dbReference type="EMBL" id="WRO23136.1"/>
    </source>
</evidence>
<dbReference type="Pfam" id="PF11738">
    <property type="entry name" value="DUF3298"/>
    <property type="match status" value="1"/>
</dbReference>
<proteinExistence type="predicted"/>
<name>A0AAU0USD5_9FIRM</name>
<feature type="domain" description="DUF3298" evidence="1">
    <location>
        <begin position="115"/>
        <end position="185"/>
    </location>
</feature>
<accession>A0AAU0USD5</accession>
<evidence type="ECO:0000313" key="3">
    <source>
        <dbReference type="Proteomes" id="UP001329915"/>
    </source>
</evidence>
<reference evidence="2 3" key="1">
    <citation type="submission" date="2023-04" db="EMBL/GenBank/DDBJ databases">
        <authorList>
            <person name="Hsu D."/>
        </authorList>
    </citation>
    <scope>NUCLEOTIDE SEQUENCE [LARGE SCALE GENOMIC DNA]</scope>
    <source>
        <strain evidence="2 3">MK1</strain>
    </source>
</reference>
<dbReference type="Gene3D" id="3.90.640.20">
    <property type="entry name" value="Heat-shock cognate protein, ATPase"/>
    <property type="match status" value="1"/>
</dbReference>
<evidence type="ECO:0000259" key="1">
    <source>
        <dbReference type="Pfam" id="PF11738"/>
    </source>
</evidence>
<gene>
    <name evidence="2" type="ORF">MFMK1_002985</name>
</gene>
<organism evidence="2 3">
    <name type="scientific">Metallumcola ferriviriculae</name>
    <dbReference type="NCBI Taxonomy" id="3039180"/>
    <lineage>
        <taxon>Bacteria</taxon>
        <taxon>Bacillati</taxon>
        <taxon>Bacillota</taxon>
        <taxon>Clostridia</taxon>
        <taxon>Neomoorellales</taxon>
        <taxon>Desulfitibacteraceae</taxon>
        <taxon>Metallumcola</taxon>
    </lineage>
</organism>
<keyword evidence="3" id="KW-1185">Reference proteome</keyword>
<dbReference type="KEGG" id="dbc:MFMK1_002985"/>
<dbReference type="InterPro" id="IPR021729">
    <property type="entry name" value="DUF3298"/>
</dbReference>
<protein>
    <submittedName>
        <fullName evidence="2">DUF3298 and DUF4163 domain-containing protein</fullName>
    </submittedName>
</protein>
<dbReference type="Proteomes" id="UP001329915">
    <property type="component" value="Chromosome"/>
</dbReference>
<sequence>MSHHDLSAGIAEKSIETECIDVIYPQVSLIDQNVENKINSMIEQMVNSLVPTDVEDAEGCTVNVTGRYEITVNQDGILSLWIDVFTIRRMAANGITIRDSLTVDLGTGKSYELYELFKPGANDRIVISDIIKREIKKRDLPTITEFITITDNEGYYLTPTDLVIYFQEITYFPHAAGIQEFPIPFVVLANMVRPGTPIAKLLNA</sequence>
<dbReference type="EMBL" id="CP121694">
    <property type="protein sequence ID" value="WRO23136.1"/>
    <property type="molecule type" value="Genomic_DNA"/>
</dbReference>
<dbReference type="RefSeq" id="WP_366922523.1">
    <property type="nucleotide sequence ID" value="NZ_CP121694.1"/>
</dbReference>